<evidence type="ECO:0000256" key="3">
    <source>
        <dbReference type="ARBA" id="ARBA00022801"/>
    </source>
</evidence>
<reference evidence="7" key="1">
    <citation type="journal article" date="2023" name="PhytoFront">
        <title>Draft Genome Resources of Seven Strains of Tilletia horrida, Causal Agent of Kernel Smut of Rice.</title>
        <authorList>
            <person name="Khanal S."/>
            <person name="Antony Babu S."/>
            <person name="Zhou X.G."/>
        </authorList>
    </citation>
    <scope>NUCLEOTIDE SEQUENCE</scope>
    <source>
        <strain evidence="7">TX6</strain>
    </source>
</reference>
<sequence>MRFTALFSACAAVAALSSSVSAGPLWTVRALDSNSTAGLPPDQDPFYTCPSGYTKKKAGAILRSRPVSLNFTSTAAENLKSAQQVLYRTVDVFGKPDCTVLTVLQPHNQLKGPTRVLSYQFAEDSPAIKCSPSYSLLTRSSATTTSVELILVNLALSRGYVVITPDYEGPKSGFTVGSLAATGVLDGLRAGLQVNSVIPDPDKAIVALYGYSGGALASGWAVQQAPVYAPELKISGAVLGGHIINIKDILLNINNSTHSNLVAAGIAGQQNVFPALAEYIQTAAYPNGTELIAKVDKLCLNDIFSDGSVFNFFDYIRVSEDELFANSAVKAALSSGTLGQPGTPVPQVPLYVFNSLKDEIIVPKDVDAWVADICARGAPSVKHVHIASGTHTETGALGAPAAFNWLDARFNRIPVMKGCRTTYTINPLLDPLALLTVGQIVLNLLSHSAGAPIGPFL</sequence>
<evidence type="ECO:0000313" key="7">
    <source>
        <dbReference type="EMBL" id="KAK0542971.1"/>
    </source>
</evidence>
<evidence type="ECO:0000256" key="1">
    <source>
        <dbReference type="ARBA" id="ARBA00001024"/>
    </source>
</evidence>
<keyword evidence="6" id="KW-0732">Signal</keyword>
<dbReference type="GO" id="GO:0004806">
    <property type="term" value="F:triacylglycerol lipase activity"/>
    <property type="evidence" value="ECO:0007669"/>
    <property type="project" value="UniProtKB-UniRule"/>
</dbReference>
<evidence type="ECO:0000256" key="2">
    <source>
        <dbReference type="ARBA" id="ARBA00013279"/>
    </source>
</evidence>
<dbReference type="PANTHER" id="PTHR34853">
    <property type="match status" value="1"/>
</dbReference>
<dbReference type="AlphaFoldDB" id="A0AAN6JP89"/>
<dbReference type="Gene3D" id="3.40.50.1820">
    <property type="entry name" value="alpha/beta hydrolase"/>
    <property type="match status" value="1"/>
</dbReference>
<name>A0AAN6JP89_9BASI</name>
<keyword evidence="8" id="KW-1185">Reference proteome</keyword>
<dbReference type="InterPro" id="IPR029058">
    <property type="entry name" value="AB_hydrolase_fold"/>
</dbReference>
<evidence type="ECO:0000256" key="5">
    <source>
        <dbReference type="ARBA" id="ARBA00023098"/>
    </source>
</evidence>
<organism evidence="7 8">
    <name type="scientific">Tilletia horrida</name>
    <dbReference type="NCBI Taxonomy" id="155126"/>
    <lineage>
        <taxon>Eukaryota</taxon>
        <taxon>Fungi</taxon>
        <taxon>Dikarya</taxon>
        <taxon>Basidiomycota</taxon>
        <taxon>Ustilaginomycotina</taxon>
        <taxon>Exobasidiomycetes</taxon>
        <taxon>Tilletiales</taxon>
        <taxon>Tilletiaceae</taxon>
        <taxon>Tilletia</taxon>
    </lineage>
</organism>
<dbReference type="Pfam" id="PF03583">
    <property type="entry name" value="LIP"/>
    <property type="match status" value="1"/>
</dbReference>
<gene>
    <name evidence="7" type="ORF">OC846_006574</name>
</gene>
<evidence type="ECO:0000313" key="8">
    <source>
        <dbReference type="Proteomes" id="UP001176517"/>
    </source>
</evidence>
<dbReference type="SUPFAM" id="SSF53474">
    <property type="entry name" value="alpha/beta-Hydrolases"/>
    <property type="match status" value="1"/>
</dbReference>
<dbReference type="GO" id="GO:0016042">
    <property type="term" value="P:lipid catabolic process"/>
    <property type="evidence" value="ECO:0007669"/>
    <property type="project" value="UniProtKB-UniRule"/>
</dbReference>
<comment type="catalytic activity">
    <reaction evidence="1">
        <text>a triacylglycerol + H2O = a diacylglycerol + a fatty acid + H(+)</text>
        <dbReference type="Rhea" id="RHEA:12044"/>
        <dbReference type="ChEBI" id="CHEBI:15377"/>
        <dbReference type="ChEBI" id="CHEBI:15378"/>
        <dbReference type="ChEBI" id="CHEBI:17855"/>
        <dbReference type="ChEBI" id="CHEBI:18035"/>
        <dbReference type="ChEBI" id="CHEBI:28868"/>
        <dbReference type="EC" id="3.1.1.3"/>
    </reaction>
</comment>
<dbReference type="EMBL" id="JAPDMZ010000419">
    <property type="protein sequence ID" value="KAK0542971.1"/>
    <property type="molecule type" value="Genomic_DNA"/>
</dbReference>
<protein>
    <recommendedName>
        <fullName evidence="2">triacylglycerol lipase</fullName>
        <ecNumber evidence="2">3.1.1.3</ecNumber>
    </recommendedName>
</protein>
<comment type="caution">
    <text evidence="7">The sequence shown here is derived from an EMBL/GenBank/DDBJ whole genome shotgun (WGS) entry which is preliminary data.</text>
</comment>
<evidence type="ECO:0000256" key="4">
    <source>
        <dbReference type="ARBA" id="ARBA00022963"/>
    </source>
</evidence>
<evidence type="ECO:0000256" key="6">
    <source>
        <dbReference type="PIRNR" id="PIRNR029171"/>
    </source>
</evidence>
<dbReference type="InterPro" id="IPR005152">
    <property type="entry name" value="Lipase_secreted"/>
</dbReference>
<proteinExistence type="inferred from homology"/>
<comment type="similarity">
    <text evidence="6">Belongs to the AB hydrolase superfamily. Lipase family.</text>
</comment>
<dbReference type="PIRSF" id="PIRSF029171">
    <property type="entry name" value="Esterase_LipA"/>
    <property type="match status" value="1"/>
</dbReference>
<dbReference type="Gene3D" id="1.10.260.130">
    <property type="match status" value="1"/>
</dbReference>
<dbReference type="PANTHER" id="PTHR34853:SF5">
    <property type="entry name" value="LIP-DOMAIN-CONTAINING PROTEIN-RELATED"/>
    <property type="match status" value="1"/>
</dbReference>
<keyword evidence="3" id="KW-0378">Hydrolase</keyword>
<dbReference type="Proteomes" id="UP001176517">
    <property type="component" value="Unassembled WGS sequence"/>
</dbReference>
<feature type="chain" id="PRO_5042674830" description="triacylglycerol lipase" evidence="6">
    <location>
        <begin position="23"/>
        <end position="457"/>
    </location>
</feature>
<dbReference type="EC" id="3.1.1.3" evidence="2"/>
<accession>A0AAN6JP89</accession>
<keyword evidence="4" id="KW-0442">Lipid degradation</keyword>
<feature type="signal peptide" evidence="6">
    <location>
        <begin position="1"/>
        <end position="22"/>
    </location>
</feature>
<keyword evidence="5" id="KW-0443">Lipid metabolism</keyword>